<keyword evidence="5 8" id="KW-1133">Transmembrane helix</keyword>
<feature type="transmembrane region" description="Helical" evidence="8">
    <location>
        <begin position="206"/>
        <end position="229"/>
    </location>
</feature>
<feature type="compositionally biased region" description="Low complexity" evidence="7">
    <location>
        <begin position="1"/>
        <end position="13"/>
    </location>
</feature>
<dbReference type="PANTHER" id="PTHR23511:SF12">
    <property type="entry name" value="TRANSPORTER, PUTATIVE (AFU_ORTHOLOGUE AFUA_7G01740)-RELATED"/>
    <property type="match status" value="1"/>
</dbReference>
<dbReference type="InterPro" id="IPR020846">
    <property type="entry name" value="MFS_dom"/>
</dbReference>
<evidence type="ECO:0000256" key="8">
    <source>
        <dbReference type="SAM" id="Phobius"/>
    </source>
</evidence>
<gene>
    <name evidence="10" type="ORF">QBC40DRAFT_323059</name>
</gene>
<dbReference type="GO" id="GO:0016020">
    <property type="term" value="C:membrane"/>
    <property type="evidence" value="ECO:0007669"/>
    <property type="project" value="UniProtKB-SubCell"/>
</dbReference>
<name>A0AAN6XTE2_9PEZI</name>
<keyword evidence="3" id="KW-0813">Transport</keyword>
<evidence type="ECO:0000259" key="9">
    <source>
        <dbReference type="PROSITE" id="PS50850"/>
    </source>
</evidence>
<feature type="transmembrane region" description="Helical" evidence="8">
    <location>
        <begin position="179"/>
        <end position="199"/>
    </location>
</feature>
<dbReference type="InterPro" id="IPR036259">
    <property type="entry name" value="MFS_trans_sf"/>
</dbReference>
<reference evidence="10" key="2">
    <citation type="submission" date="2023-05" db="EMBL/GenBank/DDBJ databases">
        <authorList>
            <consortium name="Lawrence Berkeley National Laboratory"/>
            <person name="Steindorff A."/>
            <person name="Hensen N."/>
            <person name="Bonometti L."/>
            <person name="Westerberg I."/>
            <person name="Brannstrom I.O."/>
            <person name="Guillou S."/>
            <person name="Cros-Aarteil S."/>
            <person name="Calhoun S."/>
            <person name="Haridas S."/>
            <person name="Kuo A."/>
            <person name="Mondo S."/>
            <person name="Pangilinan J."/>
            <person name="Riley R."/>
            <person name="Labutti K."/>
            <person name="Andreopoulos B."/>
            <person name="Lipzen A."/>
            <person name="Chen C."/>
            <person name="Yanf M."/>
            <person name="Daum C."/>
            <person name="Ng V."/>
            <person name="Clum A."/>
            <person name="Ohm R."/>
            <person name="Martin F."/>
            <person name="Silar P."/>
            <person name="Natvig D."/>
            <person name="Lalanne C."/>
            <person name="Gautier V."/>
            <person name="Ament-Velasquez S.L."/>
            <person name="Kruys A."/>
            <person name="Hutchinson M.I."/>
            <person name="Powell A.J."/>
            <person name="Barry K."/>
            <person name="Miller A.N."/>
            <person name="Grigoriev I.V."/>
            <person name="Debuchy R."/>
            <person name="Gladieux P."/>
            <person name="Thoren M.H."/>
            <person name="Johannesson H."/>
        </authorList>
    </citation>
    <scope>NUCLEOTIDE SEQUENCE</scope>
    <source>
        <strain evidence="10">CBS 315.58</strain>
    </source>
</reference>
<feature type="transmembrane region" description="Helical" evidence="8">
    <location>
        <begin position="249"/>
        <end position="272"/>
    </location>
</feature>
<feature type="transmembrane region" description="Helical" evidence="8">
    <location>
        <begin position="397"/>
        <end position="417"/>
    </location>
</feature>
<comment type="caution">
    <text evidence="10">The sequence shown here is derived from an EMBL/GenBank/DDBJ whole genome shotgun (WGS) entry which is preliminary data.</text>
</comment>
<evidence type="ECO:0000256" key="5">
    <source>
        <dbReference type="ARBA" id="ARBA00022989"/>
    </source>
</evidence>
<evidence type="ECO:0000256" key="6">
    <source>
        <dbReference type="ARBA" id="ARBA00023136"/>
    </source>
</evidence>
<feature type="compositionally biased region" description="Polar residues" evidence="7">
    <location>
        <begin position="36"/>
        <end position="45"/>
    </location>
</feature>
<feature type="transmembrane region" description="Helical" evidence="8">
    <location>
        <begin position="152"/>
        <end position="173"/>
    </location>
</feature>
<dbReference type="GO" id="GO:0022857">
    <property type="term" value="F:transmembrane transporter activity"/>
    <property type="evidence" value="ECO:0007669"/>
    <property type="project" value="InterPro"/>
</dbReference>
<reference evidence="10" key="1">
    <citation type="journal article" date="2023" name="Mol. Phylogenet. Evol.">
        <title>Genome-scale phylogeny and comparative genomics of the fungal order Sordariales.</title>
        <authorList>
            <person name="Hensen N."/>
            <person name="Bonometti L."/>
            <person name="Westerberg I."/>
            <person name="Brannstrom I.O."/>
            <person name="Guillou S."/>
            <person name="Cros-Aarteil S."/>
            <person name="Calhoun S."/>
            <person name="Haridas S."/>
            <person name="Kuo A."/>
            <person name="Mondo S."/>
            <person name="Pangilinan J."/>
            <person name="Riley R."/>
            <person name="LaButti K."/>
            <person name="Andreopoulos B."/>
            <person name="Lipzen A."/>
            <person name="Chen C."/>
            <person name="Yan M."/>
            <person name="Daum C."/>
            <person name="Ng V."/>
            <person name="Clum A."/>
            <person name="Steindorff A."/>
            <person name="Ohm R.A."/>
            <person name="Martin F."/>
            <person name="Silar P."/>
            <person name="Natvig D.O."/>
            <person name="Lalanne C."/>
            <person name="Gautier V."/>
            <person name="Ament-Velasquez S.L."/>
            <person name="Kruys A."/>
            <person name="Hutchinson M.I."/>
            <person name="Powell A.J."/>
            <person name="Barry K."/>
            <person name="Miller A.N."/>
            <person name="Grigoriev I.V."/>
            <person name="Debuchy R."/>
            <person name="Gladieux P."/>
            <person name="Hiltunen Thoren M."/>
            <person name="Johannesson H."/>
        </authorList>
    </citation>
    <scope>NUCLEOTIDE SEQUENCE</scope>
    <source>
        <strain evidence="10">CBS 315.58</strain>
    </source>
</reference>
<keyword evidence="11" id="KW-1185">Reference proteome</keyword>
<sequence length="543" mass="58561">MADNNTTATIATAGGNGIVNSDNEDKKAGDAARNGGDNTSFSSALGGSDDAILPRGQIDPVYEEKARILNRAIQEIGIGRYQYLLFIVVGFGWASDNLWPIATSLILPPIALEFAVSRPAYLTLAQNIGLLAGAIFWGFGCDVFGRKWAFNLTLGITAVFGMVAASSPSFAAIGVFASLWSFGVGGNLPVDSAIFLEFLPGSHQWLLTVLSVDWAVAQVIATLIAWPLLGGMTCQEGAPAGSCTRQGNMGWRWFMITLGGLTLLMFALRFLAFKIYESPKFLMGQGRDEEAVRVVHEVARRNGRECGLTVEDLRRVEPEGYVARTDAKVAVRRKLENVKLERVRVLFSTKKLAWSTGLIMVVWAFIGLGYPLYNAFLPYIQATRGVDFGDGSTYLTYRNSLIIATVGIPGALLGGYLVELPRFGRKGTLSLSTVLTGVFLYCSTTALDSQSLLGWNCAFNFTSNVMYAVLYSFTPELFPTPQRGTGNALTATCNRIFGIMAPIVAMFADLRTAAPVYTSGALFIAAGVLVLLLPFESRGKAAL</sequence>
<feature type="transmembrane region" description="Helical" evidence="8">
    <location>
        <begin position="429"/>
        <end position="447"/>
    </location>
</feature>
<keyword evidence="4 8" id="KW-0812">Transmembrane</keyword>
<evidence type="ECO:0000313" key="11">
    <source>
        <dbReference type="Proteomes" id="UP001303160"/>
    </source>
</evidence>
<dbReference type="InterPro" id="IPR005828">
    <property type="entry name" value="MFS_sugar_transport-like"/>
</dbReference>
<evidence type="ECO:0000256" key="2">
    <source>
        <dbReference type="ARBA" id="ARBA00008335"/>
    </source>
</evidence>
<proteinExistence type="inferred from homology"/>
<dbReference type="CDD" id="cd17316">
    <property type="entry name" value="MFS_SV2_like"/>
    <property type="match status" value="1"/>
</dbReference>
<feature type="transmembrane region" description="Helical" evidence="8">
    <location>
        <begin position="453"/>
        <end position="474"/>
    </location>
</feature>
<feature type="transmembrane region" description="Helical" evidence="8">
    <location>
        <begin position="352"/>
        <end position="373"/>
    </location>
</feature>
<protein>
    <submittedName>
        <fullName evidence="10">Major facilitator superfamily domain-containing protein</fullName>
    </submittedName>
</protein>
<evidence type="ECO:0000313" key="10">
    <source>
        <dbReference type="EMBL" id="KAK4205175.1"/>
    </source>
</evidence>
<dbReference type="EMBL" id="MU863877">
    <property type="protein sequence ID" value="KAK4205175.1"/>
    <property type="molecule type" value="Genomic_DNA"/>
</dbReference>
<dbReference type="FunFam" id="1.20.1250.20:FF:000171">
    <property type="entry name" value="MFS general substrate transporter"/>
    <property type="match status" value="1"/>
</dbReference>
<dbReference type="Pfam" id="PF00083">
    <property type="entry name" value="Sugar_tr"/>
    <property type="match status" value="1"/>
</dbReference>
<dbReference type="Proteomes" id="UP001303160">
    <property type="component" value="Unassembled WGS sequence"/>
</dbReference>
<evidence type="ECO:0000256" key="3">
    <source>
        <dbReference type="ARBA" id="ARBA00022448"/>
    </source>
</evidence>
<evidence type="ECO:0000256" key="1">
    <source>
        <dbReference type="ARBA" id="ARBA00004141"/>
    </source>
</evidence>
<feature type="domain" description="Major facilitator superfamily (MFS) profile" evidence="9">
    <location>
        <begin position="83"/>
        <end position="538"/>
    </location>
</feature>
<comment type="similarity">
    <text evidence="2">Belongs to the major facilitator superfamily.</text>
</comment>
<evidence type="ECO:0000256" key="7">
    <source>
        <dbReference type="SAM" id="MobiDB-lite"/>
    </source>
</evidence>
<keyword evidence="6 8" id="KW-0472">Membrane</keyword>
<dbReference type="SUPFAM" id="SSF103473">
    <property type="entry name" value="MFS general substrate transporter"/>
    <property type="match status" value="1"/>
</dbReference>
<dbReference type="Gene3D" id="1.20.1250.20">
    <property type="entry name" value="MFS general substrate transporter like domains"/>
    <property type="match status" value="1"/>
</dbReference>
<accession>A0AAN6XTE2</accession>
<evidence type="ECO:0000256" key="4">
    <source>
        <dbReference type="ARBA" id="ARBA00022692"/>
    </source>
</evidence>
<dbReference type="PROSITE" id="PS50850">
    <property type="entry name" value="MFS"/>
    <property type="match status" value="1"/>
</dbReference>
<feature type="transmembrane region" description="Helical" evidence="8">
    <location>
        <begin position="83"/>
        <end position="107"/>
    </location>
</feature>
<feature type="region of interest" description="Disordered" evidence="7">
    <location>
        <begin position="1"/>
        <end position="48"/>
    </location>
</feature>
<dbReference type="PANTHER" id="PTHR23511">
    <property type="entry name" value="SYNAPTIC VESICLE GLYCOPROTEIN 2"/>
    <property type="match status" value="1"/>
</dbReference>
<comment type="subcellular location">
    <subcellularLocation>
        <location evidence="1">Membrane</location>
        <topology evidence="1">Multi-pass membrane protein</topology>
    </subcellularLocation>
</comment>
<dbReference type="AlphaFoldDB" id="A0AAN6XTE2"/>
<feature type="transmembrane region" description="Helical" evidence="8">
    <location>
        <begin position="514"/>
        <end position="535"/>
    </location>
</feature>
<organism evidence="10 11">
    <name type="scientific">Triangularia verruculosa</name>
    <dbReference type="NCBI Taxonomy" id="2587418"/>
    <lineage>
        <taxon>Eukaryota</taxon>
        <taxon>Fungi</taxon>
        <taxon>Dikarya</taxon>
        <taxon>Ascomycota</taxon>
        <taxon>Pezizomycotina</taxon>
        <taxon>Sordariomycetes</taxon>
        <taxon>Sordariomycetidae</taxon>
        <taxon>Sordariales</taxon>
        <taxon>Podosporaceae</taxon>
        <taxon>Triangularia</taxon>
    </lineage>
</organism>
<feature type="transmembrane region" description="Helical" evidence="8">
    <location>
        <begin position="119"/>
        <end position="140"/>
    </location>
</feature>
<feature type="transmembrane region" description="Helical" evidence="8">
    <location>
        <begin position="486"/>
        <end position="508"/>
    </location>
</feature>